<gene>
    <name evidence="2" type="ORF">CCV52592_0407</name>
</gene>
<dbReference type="InterPro" id="IPR050276">
    <property type="entry name" value="MshD_Acetyltransferase"/>
</dbReference>
<dbReference type="SUPFAM" id="SSF55729">
    <property type="entry name" value="Acyl-CoA N-acyltransferases (Nat)"/>
    <property type="match status" value="1"/>
</dbReference>
<dbReference type="RefSeq" id="WP_009650942.1">
    <property type="nucleotide sequence ID" value="NC_009715.2"/>
</dbReference>
<name>A7H0C2_CAMC5</name>
<dbReference type="Pfam" id="PF00583">
    <property type="entry name" value="Acetyltransf_1"/>
    <property type="match status" value="1"/>
</dbReference>
<dbReference type="GO" id="GO:0016747">
    <property type="term" value="F:acyltransferase activity, transferring groups other than amino-acyl groups"/>
    <property type="evidence" value="ECO:0007669"/>
    <property type="project" value="InterPro"/>
</dbReference>
<dbReference type="InterPro" id="IPR016181">
    <property type="entry name" value="Acyl_CoA_acyltransferase"/>
</dbReference>
<dbReference type="EMBL" id="CP000767">
    <property type="protein sequence ID" value="EAT99919.1"/>
    <property type="molecule type" value="Genomic_DNA"/>
</dbReference>
<dbReference type="Proteomes" id="UP000006380">
    <property type="component" value="Chromosome"/>
</dbReference>
<dbReference type="PROSITE" id="PS51186">
    <property type="entry name" value="GNAT"/>
    <property type="match status" value="1"/>
</dbReference>
<dbReference type="STRING" id="360105.CCV52592_0407"/>
<organism evidence="2 3">
    <name type="scientific">Campylobacter curvus (strain 525.92)</name>
    <dbReference type="NCBI Taxonomy" id="360105"/>
    <lineage>
        <taxon>Bacteria</taxon>
        <taxon>Pseudomonadati</taxon>
        <taxon>Campylobacterota</taxon>
        <taxon>Epsilonproteobacteria</taxon>
        <taxon>Campylobacterales</taxon>
        <taxon>Campylobacteraceae</taxon>
        <taxon>Campylobacter</taxon>
    </lineage>
</organism>
<dbReference type="OrthoDB" id="529907at2"/>
<dbReference type="HOGENOM" id="CLU_013985_23_0_7"/>
<dbReference type="KEGG" id="ccv:CCV52592_0407"/>
<dbReference type="Gene3D" id="3.40.630.30">
    <property type="match status" value="1"/>
</dbReference>
<evidence type="ECO:0000259" key="1">
    <source>
        <dbReference type="PROSITE" id="PS51186"/>
    </source>
</evidence>
<reference evidence="2" key="1">
    <citation type="submission" date="2016-07" db="EMBL/GenBank/DDBJ databases">
        <title>Comparative genomics of the Campylobacter concisus group.</title>
        <authorList>
            <person name="Miller W.G."/>
            <person name="Yee E."/>
            <person name="Chapman M.H."/>
            <person name="Huynh S."/>
            <person name="Bono J.L."/>
            <person name="On S.L.W."/>
            <person name="StLeger J."/>
            <person name="Foster G."/>
            <person name="Parker C.T."/>
        </authorList>
    </citation>
    <scope>NUCLEOTIDE SEQUENCE</scope>
    <source>
        <strain evidence="2">525.92</strain>
    </source>
</reference>
<proteinExistence type="predicted"/>
<accession>A7H0C2</accession>
<dbReference type="CDD" id="cd04301">
    <property type="entry name" value="NAT_SF"/>
    <property type="match status" value="1"/>
</dbReference>
<evidence type="ECO:0000313" key="2">
    <source>
        <dbReference type="EMBL" id="EAT99919.1"/>
    </source>
</evidence>
<protein>
    <submittedName>
        <fullName evidence="2">Acetyltransferase, RimI family</fullName>
    </submittedName>
</protein>
<dbReference type="InterPro" id="IPR000182">
    <property type="entry name" value="GNAT_dom"/>
</dbReference>
<keyword evidence="3" id="KW-1185">Reference proteome</keyword>
<feature type="domain" description="N-acetyltransferase" evidence="1">
    <location>
        <begin position="1"/>
        <end position="139"/>
    </location>
</feature>
<dbReference type="PANTHER" id="PTHR43617:SF33">
    <property type="entry name" value="SPORE COAT POLYSACCHARIDE BIOSYNTHESIS PROTEIN SPSD"/>
    <property type="match status" value="1"/>
</dbReference>
<dbReference type="AlphaFoldDB" id="A7H0C2"/>
<sequence>MIERANLDDASELSRLENEVFDKFNSPLSKRSFAYHIRKNLLLIFRQNGEILGYVLVFIYLKTPRIYSLAVSPKARGKGIGKALLAAITAKFDTLRLEVRTDNQKAINLYESFGFKKGKILPHYYDDGCDGIEMKFSKITSKSALKETKRTKF</sequence>
<dbReference type="PANTHER" id="PTHR43617">
    <property type="entry name" value="L-AMINO ACID N-ACETYLTRANSFERASE"/>
    <property type="match status" value="1"/>
</dbReference>
<evidence type="ECO:0000313" key="3">
    <source>
        <dbReference type="Proteomes" id="UP000006380"/>
    </source>
</evidence>